<protein>
    <submittedName>
        <fullName evidence="2">Uncharacterized protein</fullName>
    </submittedName>
</protein>
<keyword evidence="1" id="KW-0175">Coiled coil</keyword>
<accession>A0AAD8TRL9</accession>
<gene>
    <name evidence="2" type="ORF">QYE76_008628</name>
</gene>
<evidence type="ECO:0000313" key="2">
    <source>
        <dbReference type="EMBL" id="KAK1691931.1"/>
    </source>
</evidence>
<name>A0AAD8TRL9_LOLMU</name>
<proteinExistence type="predicted"/>
<evidence type="ECO:0000256" key="1">
    <source>
        <dbReference type="SAM" id="Coils"/>
    </source>
</evidence>
<sequence length="224" mass="24827">MKHGRLWLGDGCVDPATIPYLRQIRRGRKSGQPQVETRPRASDLAVERLRAEMAAKEQEAQEQRTQMEQQILDYQQHQAQMMQQMQQQQEIIQQHQAQMNWLMSQTTLSSPPGSLTVPPFSLPWMPPPSTQSPDQDKAMTMMPAEAMEEDKVDAMVIVHLSDSTWRQAVDLGSSWGVPGGAFAVCAGVLAHGKASRTAQSCRTATLARTATSRLHDNVGSHGKG</sequence>
<comment type="caution">
    <text evidence="2">The sequence shown here is derived from an EMBL/GenBank/DDBJ whole genome shotgun (WGS) entry which is preliminary data.</text>
</comment>
<dbReference type="AlphaFoldDB" id="A0AAD8TRL9"/>
<dbReference type="Proteomes" id="UP001231189">
    <property type="component" value="Unassembled WGS sequence"/>
</dbReference>
<evidence type="ECO:0000313" key="3">
    <source>
        <dbReference type="Proteomes" id="UP001231189"/>
    </source>
</evidence>
<keyword evidence="3" id="KW-1185">Reference proteome</keyword>
<organism evidence="2 3">
    <name type="scientific">Lolium multiflorum</name>
    <name type="common">Italian ryegrass</name>
    <name type="synonym">Lolium perenne subsp. multiflorum</name>
    <dbReference type="NCBI Taxonomy" id="4521"/>
    <lineage>
        <taxon>Eukaryota</taxon>
        <taxon>Viridiplantae</taxon>
        <taxon>Streptophyta</taxon>
        <taxon>Embryophyta</taxon>
        <taxon>Tracheophyta</taxon>
        <taxon>Spermatophyta</taxon>
        <taxon>Magnoliopsida</taxon>
        <taxon>Liliopsida</taxon>
        <taxon>Poales</taxon>
        <taxon>Poaceae</taxon>
        <taxon>BOP clade</taxon>
        <taxon>Pooideae</taxon>
        <taxon>Poodae</taxon>
        <taxon>Poeae</taxon>
        <taxon>Poeae Chloroplast Group 2 (Poeae type)</taxon>
        <taxon>Loliodinae</taxon>
        <taxon>Loliinae</taxon>
        <taxon>Lolium</taxon>
    </lineage>
</organism>
<reference evidence="2" key="1">
    <citation type="submission" date="2023-07" db="EMBL/GenBank/DDBJ databases">
        <title>A chromosome-level genome assembly of Lolium multiflorum.</title>
        <authorList>
            <person name="Chen Y."/>
            <person name="Copetti D."/>
            <person name="Kolliker R."/>
            <person name="Studer B."/>
        </authorList>
    </citation>
    <scope>NUCLEOTIDE SEQUENCE</scope>
    <source>
        <strain evidence="2">02402/16</strain>
        <tissue evidence="2">Leaf</tissue>
    </source>
</reference>
<feature type="coiled-coil region" evidence="1">
    <location>
        <begin position="46"/>
        <end position="98"/>
    </location>
</feature>
<dbReference type="EMBL" id="JAUUTY010000001">
    <property type="protein sequence ID" value="KAK1691931.1"/>
    <property type="molecule type" value="Genomic_DNA"/>
</dbReference>